<name>A0A7M2REA8_9FIRM</name>
<proteinExistence type="predicted"/>
<reference evidence="2 3" key="1">
    <citation type="submission" date="2020-10" db="EMBL/GenBank/DDBJ databases">
        <title>Blautia liquoris sp.nov., isolated from the mud in a fermentation cellar used for the production of Chinese strong-flavoured liquor.</title>
        <authorList>
            <person name="Lu L."/>
        </authorList>
    </citation>
    <scope>NUCLEOTIDE SEQUENCE [LARGE SCALE GENOMIC DNA]</scope>
    <source>
        <strain evidence="2 3">LZLJ-3</strain>
    </source>
</reference>
<dbReference type="KEGG" id="bliq:INP51_09740"/>
<dbReference type="Pfam" id="PF01248">
    <property type="entry name" value="Ribosomal_L7Ae"/>
    <property type="match status" value="1"/>
</dbReference>
<dbReference type="AlphaFoldDB" id="A0A7M2REA8"/>
<sequence>MPLDERRIYSFLGLSMKAKKAASGEFQVEHAVKSGTASLVIVAKDASENTKKKFGNMCEYYRVPICYFGKMEELGSAIGKTYRATLAITDTNMAKLVEKQINQ</sequence>
<dbReference type="SUPFAM" id="SSF55315">
    <property type="entry name" value="L30e-like"/>
    <property type="match status" value="1"/>
</dbReference>
<evidence type="ECO:0000259" key="1">
    <source>
        <dbReference type="Pfam" id="PF01248"/>
    </source>
</evidence>
<feature type="domain" description="Ribosomal protein eL8/eL30/eS12/Gadd45" evidence="1">
    <location>
        <begin position="8"/>
        <end position="95"/>
    </location>
</feature>
<dbReference type="InterPro" id="IPR004038">
    <property type="entry name" value="Ribosomal_eL8/eL30/eS12/Gad45"/>
</dbReference>
<evidence type="ECO:0000313" key="3">
    <source>
        <dbReference type="Proteomes" id="UP000593601"/>
    </source>
</evidence>
<dbReference type="Proteomes" id="UP000593601">
    <property type="component" value="Chromosome"/>
</dbReference>
<gene>
    <name evidence="2" type="ORF">INP51_09740</name>
</gene>
<keyword evidence="3" id="KW-1185">Reference proteome</keyword>
<dbReference type="InterPro" id="IPR029064">
    <property type="entry name" value="Ribosomal_eL30-like_sf"/>
</dbReference>
<dbReference type="Gene3D" id="3.30.1330.30">
    <property type="match status" value="1"/>
</dbReference>
<organism evidence="2 3">
    <name type="scientific">Blautia liquoris</name>
    <dbReference type="NCBI Taxonomy" id="2779518"/>
    <lineage>
        <taxon>Bacteria</taxon>
        <taxon>Bacillati</taxon>
        <taxon>Bacillota</taxon>
        <taxon>Clostridia</taxon>
        <taxon>Lachnospirales</taxon>
        <taxon>Lachnospiraceae</taxon>
        <taxon>Blautia</taxon>
    </lineage>
</organism>
<evidence type="ECO:0000313" key="2">
    <source>
        <dbReference type="EMBL" id="QOV18304.1"/>
    </source>
</evidence>
<protein>
    <submittedName>
        <fullName evidence="2">Ribosomal L7Ae/L30e/S12e/Gadd45 family protein</fullName>
    </submittedName>
</protein>
<accession>A0A7M2REA8</accession>
<dbReference type="EMBL" id="CP063304">
    <property type="protein sequence ID" value="QOV18304.1"/>
    <property type="molecule type" value="Genomic_DNA"/>
</dbReference>